<evidence type="ECO:0000256" key="7">
    <source>
        <dbReference type="SAM" id="MobiDB-lite"/>
    </source>
</evidence>
<dbReference type="SUPFAM" id="SSF47384">
    <property type="entry name" value="Homodimeric domain of signal transducing histidine kinase"/>
    <property type="match status" value="1"/>
</dbReference>
<dbReference type="AlphaFoldDB" id="A0A844GC09"/>
<dbReference type="Pfam" id="PF02518">
    <property type="entry name" value="HATPase_c"/>
    <property type="match status" value="1"/>
</dbReference>
<evidence type="ECO:0000313" key="9">
    <source>
        <dbReference type="EMBL" id="MTD33179.1"/>
    </source>
</evidence>
<dbReference type="SUPFAM" id="SSF55874">
    <property type="entry name" value="ATPase domain of HSP90 chaperone/DNA topoisomerase II/histidine kinase"/>
    <property type="match status" value="1"/>
</dbReference>
<evidence type="ECO:0000256" key="6">
    <source>
        <dbReference type="ARBA" id="ARBA00023012"/>
    </source>
</evidence>
<dbReference type="InterPro" id="IPR036890">
    <property type="entry name" value="HATPase_C_sf"/>
</dbReference>
<evidence type="ECO:0000259" key="8">
    <source>
        <dbReference type="PROSITE" id="PS50109"/>
    </source>
</evidence>
<dbReference type="PANTHER" id="PTHR43711:SF26">
    <property type="entry name" value="SENSOR HISTIDINE KINASE RCSC"/>
    <property type="match status" value="1"/>
</dbReference>
<dbReference type="Gene3D" id="3.30.565.10">
    <property type="entry name" value="Histidine kinase-like ATPase, C-terminal domain"/>
    <property type="match status" value="1"/>
</dbReference>
<keyword evidence="6" id="KW-0902">Two-component regulatory system</keyword>
<dbReference type="PROSITE" id="PS50109">
    <property type="entry name" value="HIS_KIN"/>
    <property type="match status" value="1"/>
</dbReference>
<dbReference type="SMART" id="SM00388">
    <property type="entry name" value="HisKA"/>
    <property type="match status" value="1"/>
</dbReference>
<keyword evidence="10" id="KW-1185">Reference proteome</keyword>
<comment type="caution">
    <text evidence="9">The sequence shown here is derived from an EMBL/GenBank/DDBJ whole genome shotgun (WGS) entry which is preliminary data.</text>
</comment>
<organism evidence="9 10">
    <name type="scientific">Paludibacterium denitrificans</name>
    <dbReference type="NCBI Taxonomy" id="2675226"/>
    <lineage>
        <taxon>Bacteria</taxon>
        <taxon>Pseudomonadati</taxon>
        <taxon>Pseudomonadota</taxon>
        <taxon>Betaproteobacteria</taxon>
        <taxon>Neisseriales</taxon>
        <taxon>Chromobacteriaceae</taxon>
        <taxon>Paludibacterium</taxon>
    </lineage>
</organism>
<dbReference type="SMART" id="SM00387">
    <property type="entry name" value="HATPase_c"/>
    <property type="match status" value="1"/>
</dbReference>
<accession>A0A844GC09</accession>
<dbReference type="InterPro" id="IPR050736">
    <property type="entry name" value="Sensor_HK_Regulatory"/>
</dbReference>
<dbReference type="InterPro" id="IPR003661">
    <property type="entry name" value="HisK_dim/P_dom"/>
</dbReference>
<feature type="region of interest" description="Disordered" evidence="7">
    <location>
        <begin position="223"/>
        <end position="265"/>
    </location>
</feature>
<dbReference type="Gene3D" id="1.10.287.130">
    <property type="match status" value="1"/>
</dbReference>
<dbReference type="InterPro" id="IPR036097">
    <property type="entry name" value="HisK_dim/P_sf"/>
</dbReference>
<keyword evidence="4" id="KW-0808">Transferase</keyword>
<evidence type="ECO:0000256" key="4">
    <source>
        <dbReference type="ARBA" id="ARBA00022679"/>
    </source>
</evidence>
<proteinExistence type="predicted"/>
<feature type="domain" description="Histidine kinase" evidence="8">
    <location>
        <begin position="43"/>
        <end position="229"/>
    </location>
</feature>
<comment type="catalytic activity">
    <reaction evidence="1">
        <text>ATP + protein L-histidine = ADP + protein N-phospho-L-histidine.</text>
        <dbReference type="EC" id="2.7.13.3"/>
    </reaction>
</comment>
<feature type="compositionally biased region" description="Polar residues" evidence="7">
    <location>
        <begin position="234"/>
        <end position="247"/>
    </location>
</feature>
<dbReference type="FunFam" id="1.10.287.130:FF:000001">
    <property type="entry name" value="Two-component sensor histidine kinase"/>
    <property type="match status" value="1"/>
</dbReference>
<name>A0A844GC09_9NEIS</name>
<dbReference type="EC" id="2.7.13.3" evidence="2"/>
<dbReference type="PANTHER" id="PTHR43711">
    <property type="entry name" value="TWO-COMPONENT HISTIDINE KINASE"/>
    <property type="match status" value="1"/>
</dbReference>
<dbReference type="GO" id="GO:0000155">
    <property type="term" value="F:phosphorelay sensor kinase activity"/>
    <property type="evidence" value="ECO:0007669"/>
    <property type="project" value="InterPro"/>
</dbReference>
<evidence type="ECO:0000256" key="1">
    <source>
        <dbReference type="ARBA" id="ARBA00000085"/>
    </source>
</evidence>
<evidence type="ECO:0000256" key="5">
    <source>
        <dbReference type="ARBA" id="ARBA00022777"/>
    </source>
</evidence>
<evidence type="ECO:0000256" key="3">
    <source>
        <dbReference type="ARBA" id="ARBA00022553"/>
    </source>
</evidence>
<sequence>MPKLGAIWLYQDISAQREAEETLRHAKQLAEQSSRAKTEFLANMSHELRTPMHAILGFAEMGQLNVTRLPHDTLARYFQRIHSSGERLLALLNDLLDLSKMDAGRMEYHLAEHDLVACVREACDELTAVATERQLSLKLDAPAQLLGWFDPLRIGQVLRNLLSNAIKFSPAGQEIHIRLGQRPKGGEGDLWVCVEDHGPGVPADEREAIFDKFVQSRFTRTGAGGSGLGWPSAAKSSMPTTARFTSATDRRAERPSPLSCRASRS</sequence>
<dbReference type="Proteomes" id="UP000446658">
    <property type="component" value="Unassembled WGS sequence"/>
</dbReference>
<reference evidence="9 10" key="1">
    <citation type="submission" date="2019-11" db="EMBL/GenBank/DDBJ databases">
        <title>Draft genome sequence of Paludibacterium sp. dN18-1.</title>
        <authorList>
            <person name="Im W.-T."/>
        </authorList>
    </citation>
    <scope>NUCLEOTIDE SEQUENCE [LARGE SCALE GENOMIC DNA]</scope>
    <source>
        <strain evidence="10">dN 18-1</strain>
    </source>
</reference>
<dbReference type="Pfam" id="PF00512">
    <property type="entry name" value="HisKA"/>
    <property type="match status" value="1"/>
</dbReference>
<dbReference type="InterPro" id="IPR003594">
    <property type="entry name" value="HATPase_dom"/>
</dbReference>
<evidence type="ECO:0000313" key="10">
    <source>
        <dbReference type="Proteomes" id="UP000446658"/>
    </source>
</evidence>
<protein>
    <recommendedName>
        <fullName evidence="2">histidine kinase</fullName>
        <ecNumber evidence="2">2.7.13.3</ecNumber>
    </recommendedName>
</protein>
<dbReference type="CDD" id="cd00082">
    <property type="entry name" value="HisKA"/>
    <property type="match status" value="1"/>
</dbReference>
<dbReference type="CDD" id="cd00075">
    <property type="entry name" value="HATPase"/>
    <property type="match status" value="1"/>
</dbReference>
<evidence type="ECO:0000256" key="2">
    <source>
        <dbReference type="ARBA" id="ARBA00012438"/>
    </source>
</evidence>
<dbReference type="InterPro" id="IPR005467">
    <property type="entry name" value="His_kinase_dom"/>
</dbReference>
<keyword evidence="3" id="KW-0597">Phosphoprotein</keyword>
<dbReference type="EMBL" id="WLYX01000001">
    <property type="protein sequence ID" value="MTD33179.1"/>
    <property type="molecule type" value="Genomic_DNA"/>
</dbReference>
<keyword evidence="5" id="KW-0418">Kinase</keyword>
<gene>
    <name evidence="9" type="ORF">GKE73_08500</name>
</gene>